<feature type="compositionally biased region" description="Low complexity" evidence="3">
    <location>
        <begin position="1"/>
        <end position="29"/>
    </location>
</feature>
<dbReference type="Gene3D" id="3.90.1140.10">
    <property type="entry name" value="Cyclic phosphodiesterase"/>
    <property type="match status" value="1"/>
</dbReference>
<evidence type="ECO:0000313" key="5">
    <source>
        <dbReference type="Proteomes" id="UP000291469"/>
    </source>
</evidence>
<comment type="catalytic activity">
    <reaction evidence="2">
        <text>a 3'-end 2',3'-cyclophospho-ribonucleotide-RNA + H2O = a 3'-end 2'-phospho-ribonucleotide-RNA + H(+)</text>
        <dbReference type="Rhea" id="RHEA:11828"/>
        <dbReference type="Rhea" id="RHEA-COMP:10464"/>
        <dbReference type="Rhea" id="RHEA-COMP:17353"/>
        <dbReference type="ChEBI" id="CHEBI:15377"/>
        <dbReference type="ChEBI" id="CHEBI:15378"/>
        <dbReference type="ChEBI" id="CHEBI:83064"/>
        <dbReference type="ChEBI" id="CHEBI:173113"/>
        <dbReference type="EC" id="3.1.4.58"/>
    </reaction>
</comment>
<reference evidence="4 5" key="1">
    <citation type="submission" date="2019-01" db="EMBL/GenBank/DDBJ databases">
        <title>Egibacter rhizosphaerae EGI 80759T.</title>
        <authorList>
            <person name="Chen D.-D."/>
            <person name="Tian Y."/>
            <person name="Jiao J.-Y."/>
            <person name="Zhang X.-T."/>
            <person name="Zhang Y.-G."/>
            <person name="Zhang Y."/>
            <person name="Xiao M."/>
            <person name="Shu W.-S."/>
            <person name="Li W.-J."/>
        </authorList>
    </citation>
    <scope>NUCLEOTIDE SEQUENCE [LARGE SCALE GENOMIC DNA]</scope>
    <source>
        <strain evidence="4 5">EGI 80759</strain>
    </source>
</reference>
<feature type="region of interest" description="Disordered" evidence="3">
    <location>
        <begin position="1"/>
        <end position="43"/>
    </location>
</feature>
<dbReference type="InterPro" id="IPR004175">
    <property type="entry name" value="RNA_CPDase"/>
</dbReference>
<dbReference type="AlphaFoldDB" id="A0A411YJA3"/>
<dbReference type="HAMAP" id="MF_01940">
    <property type="entry name" value="RNA_CPDase"/>
    <property type="match status" value="1"/>
</dbReference>
<keyword evidence="1 2" id="KW-0378">Hydrolase</keyword>
<organism evidence="4 5">
    <name type="scientific">Egibacter rhizosphaerae</name>
    <dbReference type="NCBI Taxonomy" id="1670831"/>
    <lineage>
        <taxon>Bacteria</taxon>
        <taxon>Bacillati</taxon>
        <taxon>Actinomycetota</taxon>
        <taxon>Nitriliruptoria</taxon>
        <taxon>Egibacterales</taxon>
        <taxon>Egibacteraceae</taxon>
        <taxon>Egibacter</taxon>
    </lineage>
</organism>
<dbReference type="Proteomes" id="UP000291469">
    <property type="component" value="Chromosome"/>
</dbReference>
<dbReference type="NCBIfam" id="TIGR02258">
    <property type="entry name" value="2_5_ligase"/>
    <property type="match status" value="1"/>
</dbReference>
<sequence length="228" mass="23930">MTDETGAGSRMSAGDARAADAGRSPGAERAGAERGGAERAGAERGGTERLFVGVLVGEEAARDLDEALAPLRREHSRLTWIARERWHLTLAFLGEVDPDTAAAADLAVEEAAGVHPPMTVALDGSLGRFGRGVLWAGIVASSELDALAADVRSRLTARGVGFDDKPFHAHLTVARPPRRGRLPSGITDGFAGPTTRWTLEAVHVVRSERGRGGGRYVTRSRSPLAGPA</sequence>
<dbReference type="Pfam" id="PF13563">
    <property type="entry name" value="2_5_RNA_ligase2"/>
    <property type="match status" value="1"/>
</dbReference>
<evidence type="ECO:0000256" key="2">
    <source>
        <dbReference type="HAMAP-Rule" id="MF_01940"/>
    </source>
</evidence>
<dbReference type="KEGG" id="erz:ER308_18000"/>
<dbReference type="SUPFAM" id="SSF55144">
    <property type="entry name" value="LigT-like"/>
    <property type="match status" value="1"/>
</dbReference>
<comment type="function">
    <text evidence="2">Hydrolyzes RNA 2',3'-cyclic phosphodiester to an RNA 2'-phosphomonoester.</text>
</comment>
<accession>A0A411YJA3</accession>
<feature type="short sequence motif" description="HXTX 1" evidence="2">
    <location>
        <begin position="87"/>
        <end position="90"/>
    </location>
</feature>
<dbReference type="RefSeq" id="WP_131156270.1">
    <property type="nucleotide sequence ID" value="NZ_CP036402.1"/>
</dbReference>
<name>A0A411YJA3_9ACTN</name>
<comment type="similarity">
    <text evidence="2">Belongs to the 2H phosphoesterase superfamily. ThpR family.</text>
</comment>
<evidence type="ECO:0000313" key="4">
    <source>
        <dbReference type="EMBL" id="QBI21277.1"/>
    </source>
</evidence>
<keyword evidence="5" id="KW-1185">Reference proteome</keyword>
<proteinExistence type="inferred from homology"/>
<dbReference type="GO" id="GO:0004113">
    <property type="term" value="F:2',3'-cyclic-nucleotide 3'-phosphodiesterase activity"/>
    <property type="evidence" value="ECO:0007669"/>
    <property type="project" value="InterPro"/>
</dbReference>
<evidence type="ECO:0000256" key="3">
    <source>
        <dbReference type="SAM" id="MobiDB-lite"/>
    </source>
</evidence>
<evidence type="ECO:0000256" key="1">
    <source>
        <dbReference type="ARBA" id="ARBA00022801"/>
    </source>
</evidence>
<dbReference type="PANTHER" id="PTHR35561:SF1">
    <property type="entry name" value="RNA 2',3'-CYCLIC PHOSPHODIESTERASE"/>
    <property type="match status" value="1"/>
</dbReference>
<dbReference type="EC" id="3.1.4.58" evidence="2"/>
<feature type="active site" description="Proton donor" evidence="2">
    <location>
        <position position="87"/>
    </location>
</feature>
<dbReference type="EMBL" id="CP036402">
    <property type="protein sequence ID" value="QBI21277.1"/>
    <property type="molecule type" value="Genomic_DNA"/>
</dbReference>
<protein>
    <recommendedName>
        <fullName evidence="2">RNA 2',3'-cyclic phosphodiesterase</fullName>
        <shortName evidence="2">RNA 2',3'-CPDase</shortName>
        <ecNumber evidence="2">3.1.4.58</ecNumber>
    </recommendedName>
</protein>
<gene>
    <name evidence="4" type="primary">thpR</name>
    <name evidence="4" type="ORF">ER308_18000</name>
</gene>
<feature type="active site" description="Proton acceptor" evidence="2">
    <location>
        <position position="170"/>
    </location>
</feature>
<dbReference type="PANTHER" id="PTHR35561">
    <property type="entry name" value="RNA 2',3'-CYCLIC PHOSPHODIESTERASE"/>
    <property type="match status" value="1"/>
</dbReference>
<dbReference type="InterPro" id="IPR009097">
    <property type="entry name" value="Cyclic_Pdiesterase"/>
</dbReference>
<dbReference type="GO" id="GO:0008664">
    <property type="term" value="F:RNA 2',3'-cyclic 3'-phosphodiesterase activity"/>
    <property type="evidence" value="ECO:0007669"/>
    <property type="project" value="UniProtKB-EC"/>
</dbReference>
<feature type="short sequence motif" description="HXTX 2" evidence="2">
    <location>
        <begin position="170"/>
        <end position="173"/>
    </location>
</feature>
<dbReference type="OrthoDB" id="9787070at2"/>
<feature type="compositionally biased region" description="Basic and acidic residues" evidence="3">
    <location>
        <begin position="30"/>
        <end position="43"/>
    </location>
</feature>